<protein>
    <submittedName>
        <fullName evidence="2">Uncharacterized protein</fullName>
    </submittedName>
</protein>
<evidence type="ECO:0000313" key="2">
    <source>
        <dbReference type="EMBL" id="BDG05197.1"/>
    </source>
</evidence>
<proteinExistence type="predicted"/>
<sequence length="73" mass="7572">MDVKAMTMLGDEALTAVSGGHKKCKRPYFKRVDQSVTQSQSESVDIGGSVSLSGGSSLSITFGDQSQSATQSA</sequence>
<feature type="region of interest" description="Disordered" evidence="1">
    <location>
        <begin position="54"/>
        <end position="73"/>
    </location>
</feature>
<dbReference type="EMBL" id="AP025591">
    <property type="protein sequence ID" value="BDG05197.1"/>
    <property type="molecule type" value="Genomic_DNA"/>
</dbReference>
<organism evidence="2 3">
    <name type="scientific">Anaeromyxobacter oryzae</name>
    <dbReference type="NCBI Taxonomy" id="2918170"/>
    <lineage>
        <taxon>Bacteria</taxon>
        <taxon>Pseudomonadati</taxon>
        <taxon>Myxococcota</taxon>
        <taxon>Myxococcia</taxon>
        <taxon>Myxococcales</taxon>
        <taxon>Cystobacterineae</taxon>
        <taxon>Anaeromyxobacteraceae</taxon>
        <taxon>Anaeromyxobacter</taxon>
    </lineage>
</organism>
<evidence type="ECO:0000256" key="1">
    <source>
        <dbReference type="SAM" id="MobiDB-lite"/>
    </source>
</evidence>
<name>A0ABM7X0E5_9BACT</name>
<reference evidence="3" key="1">
    <citation type="journal article" date="2022" name="Int. J. Syst. Evol. Microbiol.">
        <title>Anaeromyxobacter oryzae sp. nov., Anaeromyxobacter diazotrophicus sp. nov. and Anaeromyxobacter paludicola sp. nov., isolated from paddy soils.</title>
        <authorList>
            <person name="Itoh H."/>
            <person name="Xu Z."/>
            <person name="Mise K."/>
            <person name="Masuda Y."/>
            <person name="Ushijima N."/>
            <person name="Hayakawa C."/>
            <person name="Shiratori Y."/>
            <person name="Senoo K."/>
        </authorList>
    </citation>
    <scope>NUCLEOTIDE SEQUENCE [LARGE SCALE GENOMIC DNA]</scope>
    <source>
        <strain evidence="3">Red232</strain>
    </source>
</reference>
<accession>A0ABM7X0E5</accession>
<feature type="compositionally biased region" description="Polar residues" evidence="1">
    <location>
        <begin position="62"/>
        <end position="73"/>
    </location>
</feature>
<keyword evidence="3" id="KW-1185">Reference proteome</keyword>
<dbReference type="Proteomes" id="UP001162891">
    <property type="component" value="Chromosome"/>
</dbReference>
<evidence type="ECO:0000313" key="3">
    <source>
        <dbReference type="Proteomes" id="UP001162891"/>
    </source>
</evidence>
<gene>
    <name evidence="2" type="ORF">AMOR_41930</name>
</gene>